<feature type="compositionally biased region" description="Basic and acidic residues" evidence="1">
    <location>
        <begin position="1"/>
        <end position="13"/>
    </location>
</feature>
<name>A0A542DBH2_AMYCI</name>
<dbReference type="RefSeq" id="WP_141995347.1">
    <property type="nucleotide sequence ID" value="NZ_VFML01000001.1"/>
</dbReference>
<sequence length="60" mass="6581">MGRHRIEEQDDRSTWGGPELLTGRDSGRRDAHAAPGEDTDTHALWPGETGRGDPREGSAR</sequence>
<feature type="region of interest" description="Disordered" evidence="1">
    <location>
        <begin position="1"/>
        <end position="60"/>
    </location>
</feature>
<feature type="compositionally biased region" description="Basic and acidic residues" evidence="1">
    <location>
        <begin position="50"/>
        <end position="60"/>
    </location>
</feature>
<organism evidence="2 3">
    <name type="scientific">Amycolatopsis cihanbeyliensis</name>
    <dbReference type="NCBI Taxonomy" id="1128664"/>
    <lineage>
        <taxon>Bacteria</taxon>
        <taxon>Bacillati</taxon>
        <taxon>Actinomycetota</taxon>
        <taxon>Actinomycetes</taxon>
        <taxon>Pseudonocardiales</taxon>
        <taxon>Pseudonocardiaceae</taxon>
        <taxon>Amycolatopsis</taxon>
    </lineage>
</organism>
<evidence type="ECO:0000313" key="3">
    <source>
        <dbReference type="Proteomes" id="UP000320876"/>
    </source>
</evidence>
<reference evidence="2 3" key="1">
    <citation type="submission" date="2019-06" db="EMBL/GenBank/DDBJ databases">
        <title>Sequencing the genomes of 1000 actinobacteria strains.</title>
        <authorList>
            <person name="Klenk H.-P."/>
        </authorList>
    </citation>
    <scope>NUCLEOTIDE SEQUENCE [LARGE SCALE GENOMIC DNA]</scope>
    <source>
        <strain evidence="2 3">DSM 45679</strain>
    </source>
</reference>
<proteinExistence type="predicted"/>
<keyword evidence="3" id="KW-1185">Reference proteome</keyword>
<dbReference type="Proteomes" id="UP000320876">
    <property type="component" value="Unassembled WGS sequence"/>
</dbReference>
<gene>
    <name evidence="2" type="ORF">FB471_0035</name>
</gene>
<dbReference type="AlphaFoldDB" id="A0A542DBH2"/>
<evidence type="ECO:0000313" key="2">
    <source>
        <dbReference type="EMBL" id="TQJ00414.1"/>
    </source>
</evidence>
<protein>
    <submittedName>
        <fullName evidence="2">Uncharacterized protein</fullName>
    </submittedName>
</protein>
<comment type="caution">
    <text evidence="2">The sequence shown here is derived from an EMBL/GenBank/DDBJ whole genome shotgun (WGS) entry which is preliminary data.</text>
</comment>
<accession>A0A542DBH2</accession>
<evidence type="ECO:0000256" key="1">
    <source>
        <dbReference type="SAM" id="MobiDB-lite"/>
    </source>
</evidence>
<dbReference type="EMBL" id="VFML01000001">
    <property type="protein sequence ID" value="TQJ00414.1"/>
    <property type="molecule type" value="Genomic_DNA"/>
</dbReference>